<feature type="region of interest" description="Disordered" evidence="2">
    <location>
        <begin position="506"/>
        <end position="533"/>
    </location>
</feature>
<feature type="compositionally biased region" description="Polar residues" evidence="2">
    <location>
        <begin position="596"/>
        <end position="615"/>
    </location>
</feature>
<dbReference type="Proteomes" id="UP000076154">
    <property type="component" value="Unassembled WGS sequence"/>
</dbReference>
<feature type="compositionally biased region" description="Acidic residues" evidence="2">
    <location>
        <begin position="789"/>
        <end position="811"/>
    </location>
</feature>
<keyword evidence="4" id="KW-1185">Reference proteome</keyword>
<feature type="compositionally biased region" description="Low complexity" evidence="2">
    <location>
        <begin position="702"/>
        <end position="715"/>
    </location>
</feature>
<proteinExistence type="predicted"/>
<feature type="region of interest" description="Disordered" evidence="2">
    <location>
        <begin position="588"/>
        <end position="677"/>
    </location>
</feature>
<feature type="region of interest" description="Disordered" evidence="2">
    <location>
        <begin position="702"/>
        <end position="833"/>
    </location>
</feature>
<feature type="compositionally biased region" description="Basic and acidic residues" evidence="2">
    <location>
        <begin position="430"/>
        <end position="440"/>
    </location>
</feature>
<evidence type="ECO:0000256" key="1">
    <source>
        <dbReference type="SAM" id="Coils"/>
    </source>
</evidence>
<evidence type="ECO:0000256" key="2">
    <source>
        <dbReference type="SAM" id="MobiDB-lite"/>
    </source>
</evidence>
<feature type="region of interest" description="Disordered" evidence="2">
    <location>
        <begin position="287"/>
        <end position="451"/>
    </location>
</feature>
<feature type="compositionally biased region" description="Basic and acidic residues" evidence="2">
    <location>
        <begin position="318"/>
        <end position="329"/>
    </location>
</feature>
<feature type="compositionally biased region" description="Pro residues" evidence="2">
    <location>
        <begin position="1"/>
        <end position="15"/>
    </location>
</feature>
<dbReference type="EMBL" id="LUEZ02000129">
    <property type="protein sequence ID" value="RDB16212.1"/>
    <property type="molecule type" value="Genomic_DNA"/>
</dbReference>
<gene>
    <name evidence="3" type="ORF">Hypma_003143</name>
</gene>
<feature type="compositionally biased region" description="Polar residues" evidence="2">
    <location>
        <begin position="625"/>
        <end position="656"/>
    </location>
</feature>
<dbReference type="InParanoid" id="A0A369J488"/>
<feature type="compositionally biased region" description="Low complexity" evidence="2">
    <location>
        <begin position="83"/>
        <end position="101"/>
    </location>
</feature>
<reference evidence="3" key="1">
    <citation type="submission" date="2018-04" db="EMBL/GenBank/DDBJ databases">
        <title>Whole genome sequencing of Hypsizygus marmoreus.</title>
        <authorList>
            <person name="Choi I.-G."/>
            <person name="Min B."/>
            <person name="Kim J.-G."/>
            <person name="Kim S."/>
            <person name="Oh Y.-L."/>
            <person name="Kong W.-S."/>
            <person name="Park H."/>
            <person name="Jeong J."/>
            <person name="Song E.-S."/>
        </authorList>
    </citation>
    <scope>NUCLEOTIDE SEQUENCE [LARGE SCALE GENOMIC DNA]</scope>
    <source>
        <strain evidence="3">51987-8</strain>
    </source>
</reference>
<comment type="caution">
    <text evidence="3">The sequence shown here is derived from an EMBL/GenBank/DDBJ whole genome shotgun (WGS) entry which is preliminary data.</text>
</comment>
<dbReference type="STRING" id="39966.A0A369J488"/>
<sequence>MSFPPELIPPAPLAPSMPSSTMLTHHPPSSVADLLAESYREVESLRQEVTSLRKRAEKAERLASSLQQLRSLPPRQHSDPDATSEPSSPSNNNSAPAATPLSSADEAAAIILAHEERATRAEAQRDEAEARRALIADNWAQLKQYLSSIDAAATDARHGFSRVVHEGGGTLVLSPIPVLGLGLGLGGVSGRSSRTGRGVFATASTHKQFPSLPLPPHPNAGVPSGMRRARTLSIDSYASLPPPKRSRGEYDKNSMYMSDCEHTLNQTRHPPILPPHQKQLQQQPRMILPPGEHQPHTHHSSKPLSSHSHLHPQQQPLRRPDHSESESRSHSRSPSAVSAGSLDDMIIQASTDGSGTNGAPPPPVHLNGNGNNVAEIQLDRRSRRRERDCEGRPLSSHAHHRQQQVQYHPQDDRQRVIQQQQQQQYHQHQVRPDYPMHDYARGSPLMKAGGSSVFLEGTGGAEPHAQPGQAREFQTHIFAPPVTGAPQKKPKYGSGVGAASSLPVGATSTSTLATSSSEGAQQAPPVAAFPPTNEQGQRICRQCGMAGRYKDGKCVEKWGPGQMGPGTVCDRCRKKMKRVERRGMLETQQLQQQQLAANASTTHVPPHRNSQSQTIHRTDTMPAHASQSQHARAEDTSQYNPSPRPLPTTSTAQAGNTASPRPTGTRPPPSPPPIAAIGIGMHEAEIPTSAIGRGSEAAAAAAATRGSRASSRNGFAGSGGAAREGGRETPVGGTKKASPLGAGGAKPGRSPAGAMDVDADGEAEVDAEAEAEIEGLVTGEDGRGRSGDDAEGEGEGEEMDVDADAEADLLEAVDAAEANSVSSGGGRRLKDED</sequence>
<dbReference type="OrthoDB" id="2162994at2759"/>
<name>A0A369J488_HYPMA</name>
<organism evidence="3 4">
    <name type="scientific">Hypsizygus marmoreus</name>
    <name type="common">White beech mushroom</name>
    <name type="synonym">Agaricus marmoreus</name>
    <dbReference type="NCBI Taxonomy" id="39966"/>
    <lineage>
        <taxon>Eukaryota</taxon>
        <taxon>Fungi</taxon>
        <taxon>Dikarya</taxon>
        <taxon>Basidiomycota</taxon>
        <taxon>Agaricomycotina</taxon>
        <taxon>Agaricomycetes</taxon>
        <taxon>Agaricomycetidae</taxon>
        <taxon>Agaricales</taxon>
        <taxon>Tricholomatineae</taxon>
        <taxon>Lyophyllaceae</taxon>
        <taxon>Hypsizygus</taxon>
    </lineage>
</organism>
<feature type="region of interest" description="Disordered" evidence="2">
    <location>
        <begin position="1"/>
        <end position="29"/>
    </location>
</feature>
<dbReference type="AlphaFoldDB" id="A0A369J488"/>
<feature type="compositionally biased region" description="Basic and acidic residues" evidence="2">
    <location>
        <begin position="377"/>
        <end position="391"/>
    </location>
</feature>
<feature type="compositionally biased region" description="Low complexity" evidence="2">
    <location>
        <begin position="506"/>
        <end position="531"/>
    </location>
</feature>
<protein>
    <submittedName>
        <fullName evidence="3">Uncharacterized protein</fullName>
    </submittedName>
</protein>
<feature type="compositionally biased region" description="Acidic residues" evidence="2">
    <location>
        <begin position="757"/>
        <end position="773"/>
    </location>
</feature>
<feature type="compositionally biased region" description="Low complexity" evidence="2">
    <location>
        <begin position="332"/>
        <end position="341"/>
    </location>
</feature>
<keyword evidence="1" id="KW-0175">Coiled coil</keyword>
<accession>A0A369J488</accession>
<feature type="coiled-coil region" evidence="1">
    <location>
        <begin position="111"/>
        <end position="138"/>
    </location>
</feature>
<feature type="compositionally biased region" description="Low complexity" evidence="2">
    <location>
        <begin position="416"/>
        <end position="427"/>
    </location>
</feature>
<evidence type="ECO:0000313" key="4">
    <source>
        <dbReference type="Proteomes" id="UP000076154"/>
    </source>
</evidence>
<feature type="compositionally biased region" description="Low complexity" evidence="2">
    <location>
        <begin position="302"/>
        <end position="317"/>
    </location>
</feature>
<feature type="region of interest" description="Disordered" evidence="2">
    <location>
        <begin position="43"/>
        <end position="101"/>
    </location>
</feature>
<feature type="compositionally biased region" description="Pro residues" evidence="2">
    <location>
        <begin position="665"/>
        <end position="674"/>
    </location>
</feature>
<evidence type="ECO:0000313" key="3">
    <source>
        <dbReference type="EMBL" id="RDB16212.1"/>
    </source>
</evidence>
<feature type="compositionally biased region" description="Low complexity" evidence="2">
    <location>
        <begin position="64"/>
        <end position="75"/>
    </location>
</feature>